<protein>
    <submittedName>
        <fullName evidence="2">Uncharacterized protein</fullName>
    </submittedName>
</protein>
<accession>A0A5B7E935</accession>
<dbReference type="EMBL" id="VSRR010002287">
    <property type="protein sequence ID" value="MPC30620.1"/>
    <property type="molecule type" value="Genomic_DNA"/>
</dbReference>
<organism evidence="2 3">
    <name type="scientific">Portunus trituberculatus</name>
    <name type="common">Swimming crab</name>
    <name type="synonym">Neptunus trituberculatus</name>
    <dbReference type="NCBI Taxonomy" id="210409"/>
    <lineage>
        <taxon>Eukaryota</taxon>
        <taxon>Metazoa</taxon>
        <taxon>Ecdysozoa</taxon>
        <taxon>Arthropoda</taxon>
        <taxon>Crustacea</taxon>
        <taxon>Multicrustacea</taxon>
        <taxon>Malacostraca</taxon>
        <taxon>Eumalacostraca</taxon>
        <taxon>Eucarida</taxon>
        <taxon>Decapoda</taxon>
        <taxon>Pleocyemata</taxon>
        <taxon>Brachyura</taxon>
        <taxon>Eubrachyura</taxon>
        <taxon>Portunoidea</taxon>
        <taxon>Portunidae</taxon>
        <taxon>Portuninae</taxon>
        <taxon>Portunus</taxon>
    </lineage>
</organism>
<keyword evidence="3" id="KW-1185">Reference proteome</keyword>
<feature type="region of interest" description="Disordered" evidence="1">
    <location>
        <begin position="63"/>
        <end position="84"/>
    </location>
</feature>
<proteinExistence type="predicted"/>
<evidence type="ECO:0000313" key="2">
    <source>
        <dbReference type="EMBL" id="MPC30620.1"/>
    </source>
</evidence>
<evidence type="ECO:0000256" key="1">
    <source>
        <dbReference type="SAM" id="MobiDB-lite"/>
    </source>
</evidence>
<dbReference type="AlphaFoldDB" id="A0A5B7E935"/>
<reference evidence="2 3" key="1">
    <citation type="submission" date="2019-05" db="EMBL/GenBank/DDBJ databases">
        <title>Another draft genome of Portunus trituberculatus and its Hox gene families provides insights of decapod evolution.</title>
        <authorList>
            <person name="Jeong J.-H."/>
            <person name="Song I."/>
            <person name="Kim S."/>
            <person name="Choi T."/>
            <person name="Kim D."/>
            <person name="Ryu S."/>
            <person name="Kim W."/>
        </authorList>
    </citation>
    <scope>NUCLEOTIDE SEQUENCE [LARGE SCALE GENOMIC DNA]</scope>
    <source>
        <tissue evidence="2">Muscle</tissue>
    </source>
</reference>
<gene>
    <name evidence="2" type="ORF">E2C01_023887</name>
</gene>
<dbReference type="Proteomes" id="UP000324222">
    <property type="component" value="Unassembled WGS sequence"/>
</dbReference>
<evidence type="ECO:0000313" key="3">
    <source>
        <dbReference type="Proteomes" id="UP000324222"/>
    </source>
</evidence>
<name>A0A5B7E935_PORTR</name>
<comment type="caution">
    <text evidence="2">The sequence shown here is derived from an EMBL/GenBank/DDBJ whole genome shotgun (WGS) entry which is preliminary data.</text>
</comment>
<sequence length="202" mass="22486">MIMFISLIRREVLIKTSLLTLSLSSSFSSFATFFSSVLCGMYTQQGATPHTLMSVSYDVVDGNQHHHHQANKQKDKQATGNTRGKYNIHQGELTLFSPPLPSAANHWLRSSQGFPVCPRSSPTLLSPHLPLPSLARPCSFIILFLSPSSHSSAPNLNTPTNPYLILACSSPIPRPSSLQVHKVVHNERYNERFFPSEFIIEK</sequence>